<dbReference type="Pfam" id="PF03471">
    <property type="entry name" value="CorC_HlyC"/>
    <property type="match status" value="1"/>
</dbReference>
<keyword evidence="3" id="KW-0677">Repeat</keyword>
<dbReference type="CDD" id="cd04590">
    <property type="entry name" value="CBS_pair_CorC_HlyC_assoc"/>
    <property type="match status" value="1"/>
</dbReference>
<dbReference type="InterPro" id="IPR016169">
    <property type="entry name" value="FAD-bd_PCMH_sub2"/>
</dbReference>
<evidence type="ECO:0000256" key="4">
    <source>
        <dbReference type="ARBA" id="ARBA00022989"/>
    </source>
</evidence>
<dbReference type="PANTHER" id="PTHR22777">
    <property type="entry name" value="HEMOLYSIN-RELATED"/>
    <property type="match status" value="1"/>
</dbReference>
<evidence type="ECO:0008006" key="11">
    <source>
        <dbReference type="Google" id="ProtNLM"/>
    </source>
</evidence>
<keyword evidence="4 7" id="KW-1133">Transmembrane helix</keyword>
<dbReference type="Gene3D" id="3.10.580.10">
    <property type="entry name" value="CBS-domain"/>
    <property type="match status" value="1"/>
</dbReference>
<dbReference type="Gene3D" id="3.30.465.10">
    <property type="match status" value="1"/>
</dbReference>
<sequence>MDDPSNLIILIFEVIALLGFIILSAFFSGTETALFSLNKLQLKKMQKEEENNWRVKSIIRLLDDPQRTLISILIGNMFVNITASSLATYLAIKLIGNIGIGVASGIMIFTILVFGEIVPKSLAVANAEKISKIVARPIEIISTGLFPLIKFFKAIINALYYFFGKKSVKEKKEITEEDLITLIDAGNDEGVIEEEEKEMIRNIFEFGDTMVKEVMIPRVDMACIPSDTKLGSILKLIKKMGHSRIPVYEETIDNIIGILYSKDLLGVYEQWYTSKEKFALKEIIRKAYFVPENKKIDELLDIFQKDRIQIAIAIDEYGGTAGLITMEDVVEEVVGEIIDEYDKEIKLFEIIGDNTIIADAIISIDKINEILNTEIPENDFETLGGFIFDLLGRVPKKDEKIKYQNFQMIIEQVVKNRIRRVKIIKELPQPESNIPGKDA</sequence>
<dbReference type="Pfam" id="PF01595">
    <property type="entry name" value="CNNM"/>
    <property type="match status" value="1"/>
</dbReference>
<evidence type="ECO:0000256" key="3">
    <source>
        <dbReference type="ARBA" id="ARBA00022737"/>
    </source>
</evidence>
<evidence type="ECO:0000256" key="5">
    <source>
        <dbReference type="ARBA" id="ARBA00023122"/>
    </source>
</evidence>
<evidence type="ECO:0000256" key="1">
    <source>
        <dbReference type="ARBA" id="ARBA00004141"/>
    </source>
</evidence>
<dbReference type="PROSITE" id="PS51371">
    <property type="entry name" value="CBS"/>
    <property type="match status" value="2"/>
</dbReference>
<dbReference type="InterPro" id="IPR005170">
    <property type="entry name" value="Transptr-assoc_dom"/>
</dbReference>
<dbReference type="PANTHER" id="PTHR22777:SF17">
    <property type="entry name" value="UPF0053 PROTEIN SLL0260"/>
    <property type="match status" value="1"/>
</dbReference>
<feature type="transmembrane region" description="Helical" evidence="7">
    <location>
        <begin position="6"/>
        <end position="37"/>
    </location>
</feature>
<gene>
    <name evidence="10" type="ORF">S01H4_00466</name>
</gene>
<dbReference type="EMBL" id="BART01000065">
    <property type="protein sequence ID" value="GAG63139.1"/>
    <property type="molecule type" value="Genomic_DNA"/>
</dbReference>
<comment type="caution">
    <text evidence="10">The sequence shown here is derived from an EMBL/GenBank/DDBJ whole genome shotgun (WGS) entry which is preliminary data.</text>
</comment>
<dbReference type="SUPFAM" id="SSF54631">
    <property type="entry name" value="CBS-domain pair"/>
    <property type="match status" value="1"/>
</dbReference>
<dbReference type="InterPro" id="IPR000644">
    <property type="entry name" value="CBS_dom"/>
</dbReference>
<dbReference type="Pfam" id="PF00571">
    <property type="entry name" value="CBS"/>
    <property type="match status" value="2"/>
</dbReference>
<dbReference type="InterPro" id="IPR044751">
    <property type="entry name" value="Ion_transp-like_CBS"/>
</dbReference>
<dbReference type="FunFam" id="3.10.580.10:FF:000002">
    <property type="entry name" value="Magnesium/cobalt efflux protein CorC"/>
    <property type="match status" value="1"/>
</dbReference>
<dbReference type="InterPro" id="IPR002550">
    <property type="entry name" value="CNNM"/>
</dbReference>
<evidence type="ECO:0000259" key="8">
    <source>
        <dbReference type="PROSITE" id="PS51371"/>
    </source>
</evidence>
<dbReference type="SUPFAM" id="SSF56176">
    <property type="entry name" value="FAD-binding/transporter-associated domain-like"/>
    <property type="match status" value="1"/>
</dbReference>
<evidence type="ECO:0000256" key="2">
    <source>
        <dbReference type="ARBA" id="ARBA00022692"/>
    </source>
</evidence>
<evidence type="ECO:0000256" key="7">
    <source>
        <dbReference type="SAM" id="Phobius"/>
    </source>
</evidence>
<feature type="transmembrane region" description="Helical" evidence="7">
    <location>
        <begin position="69"/>
        <end position="92"/>
    </location>
</feature>
<feature type="transmembrane region" description="Helical" evidence="7">
    <location>
        <begin position="98"/>
        <end position="119"/>
    </location>
</feature>
<evidence type="ECO:0000256" key="6">
    <source>
        <dbReference type="ARBA" id="ARBA00023136"/>
    </source>
</evidence>
<feature type="domain" description="CBS" evidence="8">
    <location>
        <begin position="215"/>
        <end position="276"/>
    </location>
</feature>
<feature type="transmembrane region" description="Helical" evidence="7">
    <location>
        <begin position="140"/>
        <end position="163"/>
    </location>
</feature>
<protein>
    <recommendedName>
        <fullName evidence="11">Hemolysin</fullName>
    </recommendedName>
</protein>
<dbReference type="GO" id="GO:0005886">
    <property type="term" value="C:plasma membrane"/>
    <property type="evidence" value="ECO:0007669"/>
    <property type="project" value="TreeGrafter"/>
</dbReference>
<keyword evidence="2 7" id="KW-0812">Transmembrane</keyword>
<feature type="domain" description="CNNM transmembrane" evidence="9">
    <location>
        <begin position="6"/>
        <end position="196"/>
    </location>
</feature>
<dbReference type="AlphaFoldDB" id="X0Z2E7"/>
<organism evidence="10">
    <name type="scientific">marine sediment metagenome</name>
    <dbReference type="NCBI Taxonomy" id="412755"/>
    <lineage>
        <taxon>unclassified sequences</taxon>
        <taxon>metagenomes</taxon>
        <taxon>ecological metagenomes</taxon>
    </lineage>
</organism>
<comment type="subcellular location">
    <subcellularLocation>
        <location evidence="1">Membrane</location>
        <topology evidence="1">Multi-pass membrane protein</topology>
    </subcellularLocation>
</comment>
<feature type="domain" description="CBS" evidence="8">
    <location>
        <begin position="283"/>
        <end position="340"/>
    </location>
</feature>
<accession>X0Z2E7</accession>
<dbReference type="InterPro" id="IPR046342">
    <property type="entry name" value="CBS_dom_sf"/>
</dbReference>
<evidence type="ECO:0000259" key="9">
    <source>
        <dbReference type="PROSITE" id="PS51846"/>
    </source>
</evidence>
<reference evidence="10" key="1">
    <citation type="journal article" date="2014" name="Front. Microbiol.">
        <title>High frequency of phylogenetically diverse reductive dehalogenase-homologous genes in deep subseafloor sedimentary metagenomes.</title>
        <authorList>
            <person name="Kawai M."/>
            <person name="Futagami T."/>
            <person name="Toyoda A."/>
            <person name="Takaki Y."/>
            <person name="Nishi S."/>
            <person name="Hori S."/>
            <person name="Arai W."/>
            <person name="Tsubouchi T."/>
            <person name="Morono Y."/>
            <person name="Uchiyama I."/>
            <person name="Ito T."/>
            <person name="Fujiyama A."/>
            <person name="Inagaki F."/>
            <person name="Takami H."/>
        </authorList>
    </citation>
    <scope>NUCLEOTIDE SEQUENCE</scope>
    <source>
        <strain evidence="10">Expedition CK06-06</strain>
    </source>
</reference>
<dbReference type="SMART" id="SM01091">
    <property type="entry name" value="CorC_HlyC"/>
    <property type="match status" value="1"/>
</dbReference>
<keyword evidence="5" id="KW-0129">CBS domain</keyword>
<dbReference type="SMART" id="SM00116">
    <property type="entry name" value="CBS"/>
    <property type="match status" value="2"/>
</dbReference>
<dbReference type="GO" id="GO:0050660">
    <property type="term" value="F:flavin adenine dinucleotide binding"/>
    <property type="evidence" value="ECO:0007669"/>
    <property type="project" value="InterPro"/>
</dbReference>
<keyword evidence="6 7" id="KW-0472">Membrane</keyword>
<dbReference type="InterPro" id="IPR036318">
    <property type="entry name" value="FAD-bd_PCMH-like_sf"/>
</dbReference>
<evidence type="ECO:0000313" key="10">
    <source>
        <dbReference type="EMBL" id="GAG63139.1"/>
    </source>
</evidence>
<proteinExistence type="predicted"/>
<name>X0Z2E7_9ZZZZ</name>
<dbReference type="PROSITE" id="PS51846">
    <property type="entry name" value="CNNM"/>
    <property type="match status" value="1"/>
</dbReference>